<evidence type="ECO:0000313" key="3">
    <source>
        <dbReference type="Proteomes" id="UP000029548"/>
    </source>
</evidence>
<comment type="caution">
    <text evidence="2">The sequence shown here is derived from an EMBL/GenBank/DDBJ whole genome shotgun (WGS) entry which is preliminary data.</text>
</comment>
<organism evidence="2 3">
    <name type="scientific">Corynebacterium freneyi DNF00450</name>
    <dbReference type="NCBI Taxonomy" id="1287475"/>
    <lineage>
        <taxon>Bacteria</taxon>
        <taxon>Bacillati</taxon>
        <taxon>Actinomycetota</taxon>
        <taxon>Actinomycetes</taxon>
        <taxon>Mycobacteriales</taxon>
        <taxon>Corynebacteriaceae</taxon>
        <taxon>Corynebacterium</taxon>
    </lineage>
</organism>
<dbReference type="AlphaFoldDB" id="A0A095ZD60"/>
<sequence>MRTTNTRTAARAAIAGAAATAMLIGATATAAAQPALPEVAGVPHAISRAAENIPGVDALVPGQRTQLGEVSQWGFYSAALFKQVMGDQNVVQGEKITVRVEVEGGKSGLLSQARVQAITDVMPAGFQIDSVVVNGPDGQETTLTEEQYTSVERDGLRDTRVDFNSNGIGRIAIGEGSLSVDFTYVAPEETGWYQTGAGMEVSAAGGTWPHATKVDEGGPSVNVVARPIIPDLPGIGNDSSGSIDWGSLNIGDTGSAK</sequence>
<name>A0A095ZD60_9CORY</name>
<reference evidence="2 3" key="1">
    <citation type="submission" date="2014-07" db="EMBL/GenBank/DDBJ databases">
        <authorList>
            <person name="McCorrison J."/>
            <person name="Sanka R."/>
            <person name="Torralba M."/>
            <person name="Gillis M."/>
            <person name="Haft D.H."/>
            <person name="Methe B."/>
            <person name="Sutton G."/>
            <person name="Nelson K.E."/>
        </authorList>
    </citation>
    <scope>NUCLEOTIDE SEQUENCE [LARGE SCALE GENOMIC DNA]</scope>
    <source>
        <strain evidence="2 3">DNF00450</strain>
    </source>
</reference>
<evidence type="ECO:0000313" key="2">
    <source>
        <dbReference type="EMBL" id="KGF16632.1"/>
    </source>
</evidence>
<accession>A0A095ZD60</accession>
<dbReference type="RefSeq" id="WP_035122193.1">
    <property type="nucleotide sequence ID" value="NZ_JRNE01000052.1"/>
</dbReference>
<evidence type="ECO:0000256" key="1">
    <source>
        <dbReference type="SAM" id="SignalP"/>
    </source>
</evidence>
<dbReference type="EMBL" id="JRNE01000052">
    <property type="protein sequence ID" value="KGF16632.1"/>
    <property type="molecule type" value="Genomic_DNA"/>
</dbReference>
<feature type="chain" id="PRO_5038353469" description="Porin" evidence="1">
    <location>
        <begin position="33"/>
        <end position="257"/>
    </location>
</feature>
<keyword evidence="1" id="KW-0732">Signal</keyword>
<feature type="signal peptide" evidence="1">
    <location>
        <begin position="1"/>
        <end position="32"/>
    </location>
</feature>
<protein>
    <recommendedName>
        <fullName evidence="4">Porin</fullName>
    </recommendedName>
</protein>
<dbReference type="Proteomes" id="UP000029548">
    <property type="component" value="Unassembled WGS sequence"/>
</dbReference>
<evidence type="ECO:0008006" key="4">
    <source>
        <dbReference type="Google" id="ProtNLM"/>
    </source>
</evidence>
<proteinExistence type="predicted"/>
<gene>
    <name evidence="2" type="ORF">HMPREF1650_06935</name>
</gene>